<keyword evidence="3 5" id="KW-0479">Metal-binding</keyword>
<gene>
    <name evidence="5" type="primary">vapC</name>
    <name evidence="7" type="ORF">VB774_08480</name>
</gene>
<evidence type="ECO:0000259" key="6">
    <source>
        <dbReference type="Pfam" id="PF01850"/>
    </source>
</evidence>
<name>A0ABU5THA6_9CYAN</name>
<evidence type="ECO:0000313" key="7">
    <source>
        <dbReference type="EMBL" id="MEA5477656.1"/>
    </source>
</evidence>
<dbReference type="RefSeq" id="WP_281006613.1">
    <property type="nucleotide sequence ID" value="NZ_JAYGIE010000032.1"/>
</dbReference>
<dbReference type="Proteomes" id="UP001301388">
    <property type="component" value="Unassembled WGS sequence"/>
</dbReference>
<dbReference type="HAMAP" id="MF_00265">
    <property type="entry name" value="VapC_Nob1"/>
    <property type="match status" value="1"/>
</dbReference>
<feature type="domain" description="PIN" evidence="6">
    <location>
        <begin position="4"/>
        <end position="134"/>
    </location>
</feature>
<dbReference type="PANTHER" id="PTHR42188">
    <property type="entry name" value="23S RRNA-SPECIFIC ENDONUCLEASE VAPC20"/>
    <property type="match status" value="1"/>
</dbReference>
<comment type="cofactor">
    <cofactor evidence="5">
        <name>Mg(2+)</name>
        <dbReference type="ChEBI" id="CHEBI:18420"/>
    </cofactor>
</comment>
<organism evidence="7 8">
    <name type="scientific">Pseudanabaena galeata UHCC 0370</name>
    <dbReference type="NCBI Taxonomy" id="3110310"/>
    <lineage>
        <taxon>Bacteria</taxon>
        <taxon>Bacillati</taxon>
        <taxon>Cyanobacteriota</taxon>
        <taxon>Cyanophyceae</taxon>
        <taxon>Pseudanabaenales</taxon>
        <taxon>Pseudanabaenaceae</taxon>
        <taxon>Pseudanabaena</taxon>
    </lineage>
</organism>
<sequence>MKKILIDTSAWAAISDNKDRHHASALNFIKKINGKYKLITTNYVLDETYTLLLMNAGYQTTIAFKQRIDIMVASQVLEIVWIDDAIANRSWQIFAKFNVDKEWSFTDCTSYAVMKQLNIAEVFTLDHHFAQMGFVKQP</sequence>
<keyword evidence="2 5" id="KW-0540">Nuclease</keyword>
<dbReference type="InterPro" id="IPR022907">
    <property type="entry name" value="VapC_family"/>
</dbReference>
<dbReference type="InterPro" id="IPR039018">
    <property type="entry name" value="VapC20-like"/>
</dbReference>
<reference evidence="7 8" key="1">
    <citation type="submission" date="2023-12" db="EMBL/GenBank/DDBJ databases">
        <title>Baltic Sea Cyanobacteria.</title>
        <authorList>
            <person name="Delbaje E."/>
            <person name="Fewer D.P."/>
            <person name="Shishido T.K."/>
        </authorList>
    </citation>
    <scope>NUCLEOTIDE SEQUENCE [LARGE SCALE GENOMIC DNA]</scope>
    <source>
        <strain evidence="7 8">UHCC 0370</strain>
    </source>
</reference>
<comment type="function">
    <text evidence="5">Toxic component of a toxin-antitoxin (TA) system. An RNase.</text>
</comment>
<dbReference type="EC" id="3.1.-.-" evidence="5"/>
<evidence type="ECO:0000256" key="1">
    <source>
        <dbReference type="ARBA" id="ARBA00022649"/>
    </source>
</evidence>
<keyword evidence="1 5" id="KW-1277">Toxin-antitoxin system</keyword>
<dbReference type="SUPFAM" id="SSF88723">
    <property type="entry name" value="PIN domain-like"/>
    <property type="match status" value="1"/>
</dbReference>
<evidence type="ECO:0000256" key="2">
    <source>
        <dbReference type="ARBA" id="ARBA00022722"/>
    </source>
</evidence>
<comment type="similarity">
    <text evidence="5">Belongs to the PINc/VapC protein family.</text>
</comment>
<keyword evidence="5" id="KW-0460">Magnesium</keyword>
<protein>
    <recommendedName>
        <fullName evidence="5">Ribonuclease VapC</fullName>
        <shortName evidence="5">RNase VapC</shortName>
        <ecNumber evidence="5">3.1.-.-</ecNumber>
    </recommendedName>
    <alternativeName>
        <fullName evidence="5">Toxin VapC</fullName>
    </alternativeName>
</protein>
<evidence type="ECO:0000256" key="4">
    <source>
        <dbReference type="ARBA" id="ARBA00022801"/>
    </source>
</evidence>
<keyword evidence="4 5" id="KW-0378">Hydrolase</keyword>
<dbReference type="Gene3D" id="3.40.50.1010">
    <property type="entry name" value="5'-nuclease"/>
    <property type="match status" value="1"/>
</dbReference>
<evidence type="ECO:0000313" key="8">
    <source>
        <dbReference type="Proteomes" id="UP001301388"/>
    </source>
</evidence>
<dbReference type="InterPro" id="IPR002716">
    <property type="entry name" value="PIN_dom"/>
</dbReference>
<feature type="binding site" evidence="5">
    <location>
        <position position="7"/>
    </location>
    <ligand>
        <name>Mg(2+)</name>
        <dbReference type="ChEBI" id="CHEBI:18420"/>
    </ligand>
</feature>
<keyword evidence="8" id="KW-1185">Reference proteome</keyword>
<dbReference type="Pfam" id="PF01850">
    <property type="entry name" value="PIN"/>
    <property type="match status" value="1"/>
</dbReference>
<keyword evidence="5" id="KW-0800">Toxin</keyword>
<proteinExistence type="inferred from homology"/>
<comment type="caution">
    <text evidence="7">The sequence shown here is derived from an EMBL/GenBank/DDBJ whole genome shotgun (WGS) entry which is preliminary data.</text>
</comment>
<accession>A0ABU5THA6</accession>
<dbReference type="EMBL" id="JAYGIE010000032">
    <property type="protein sequence ID" value="MEA5477656.1"/>
    <property type="molecule type" value="Genomic_DNA"/>
</dbReference>
<dbReference type="PANTHER" id="PTHR42188:SF1">
    <property type="entry name" value="23S RRNA-SPECIFIC ENDONUCLEASE VAPC20"/>
    <property type="match status" value="1"/>
</dbReference>
<feature type="binding site" evidence="5">
    <location>
        <position position="107"/>
    </location>
    <ligand>
        <name>Mg(2+)</name>
        <dbReference type="ChEBI" id="CHEBI:18420"/>
    </ligand>
</feature>
<evidence type="ECO:0000256" key="5">
    <source>
        <dbReference type="HAMAP-Rule" id="MF_00265"/>
    </source>
</evidence>
<dbReference type="InterPro" id="IPR029060">
    <property type="entry name" value="PIN-like_dom_sf"/>
</dbReference>
<evidence type="ECO:0000256" key="3">
    <source>
        <dbReference type="ARBA" id="ARBA00022723"/>
    </source>
</evidence>